<dbReference type="RefSeq" id="WP_235055914.1">
    <property type="nucleotide sequence ID" value="NZ_JAKFHA010000022.1"/>
</dbReference>
<protein>
    <submittedName>
        <fullName evidence="1">Uncharacterized protein</fullName>
    </submittedName>
</protein>
<keyword evidence="2" id="KW-1185">Reference proteome</keyword>
<dbReference type="Proteomes" id="UP001165378">
    <property type="component" value="Unassembled WGS sequence"/>
</dbReference>
<proteinExistence type="predicted"/>
<name>A0AA41Q4M5_9ACTN</name>
<evidence type="ECO:0000313" key="2">
    <source>
        <dbReference type="Proteomes" id="UP001165378"/>
    </source>
</evidence>
<evidence type="ECO:0000313" key="1">
    <source>
        <dbReference type="EMBL" id="MCF2531251.1"/>
    </source>
</evidence>
<reference evidence="1" key="1">
    <citation type="submission" date="2022-01" db="EMBL/GenBank/DDBJ databases">
        <title>Genome-Based Taxonomic Classification of the Phylum Actinobacteria.</title>
        <authorList>
            <person name="Gao Y."/>
        </authorList>
    </citation>
    <scope>NUCLEOTIDE SEQUENCE</scope>
    <source>
        <strain evidence="1">KLBMP 8922</strain>
    </source>
</reference>
<dbReference type="AlphaFoldDB" id="A0AA41Q4M5"/>
<comment type="caution">
    <text evidence="1">The sequence shown here is derived from an EMBL/GenBank/DDBJ whole genome shotgun (WGS) entry which is preliminary data.</text>
</comment>
<gene>
    <name evidence="1" type="ORF">LZ495_29090</name>
</gene>
<organism evidence="1 2">
    <name type="scientific">Yinghuangia soli</name>
    <dbReference type="NCBI Taxonomy" id="2908204"/>
    <lineage>
        <taxon>Bacteria</taxon>
        <taxon>Bacillati</taxon>
        <taxon>Actinomycetota</taxon>
        <taxon>Actinomycetes</taxon>
        <taxon>Kitasatosporales</taxon>
        <taxon>Streptomycetaceae</taxon>
        <taxon>Yinghuangia</taxon>
    </lineage>
</organism>
<dbReference type="EMBL" id="JAKFHA010000022">
    <property type="protein sequence ID" value="MCF2531251.1"/>
    <property type="molecule type" value="Genomic_DNA"/>
</dbReference>
<accession>A0AA41Q4M5</accession>
<sequence length="286" mass="30254">MAGCTGGASNEPDYVRRPVTSAAGIVLPLDAYRQTDAELEFAGDALSVLVQRCMTRYGVPWPSRAESGWPRGPRPSGIPRNGRLYGVIDAAQVARIGYRPPAPPLSTLAVRAPSFTLPGAQQVFTGSVQTYQGQAVPPGGCSAEANTALTGRAEVQPFSLDSPLDDLAGLSSATEEPTDPRVIAANKAWSACMKKAGYSYADPWAANNDERLQQGDTAGAEEIAVASADVACRTKTDLTTIWHSVTYENQEKVVRENAELLAKVRADIDACQRKAAEVLAPAPPKG</sequence>